<dbReference type="SMART" id="SM00900">
    <property type="entry name" value="FMN_bind"/>
    <property type="match status" value="1"/>
</dbReference>
<accession>A0A2Z6T7M9</accession>
<dbReference type="EMBL" id="BFBY01000003">
    <property type="protein sequence ID" value="GBG04721.1"/>
    <property type="molecule type" value="Genomic_DNA"/>
</dbReference>
<evidence type="ECO:0000313" key="3">
    <source>
        <dbReference type="Proteomes" id="UP000257317"/>
    </source>
</evidence>
<sequence>MIKYNPGSYSATAKGMSGEIKVDLTVDETAIKDMNVDVSGESIMFGKMAGPHLKDEILAKQSPDVDAITGATTTSKAVIEATKEALNQAKK</sequence>
<keyword evidence="3" id="KW-1185">Reference proteome</keyword>
<comment type="caution">
    <text evidence="2">The sequence shown here is derived from an EMBL/GenBank/DDBJ whole genome shotgun (WGS) entry which is preliminary data.</text>
</comment>
<dbReference type="RefSeq" id="WP_245953330.1">
    <property type="nucleotide sequence ID" value="NZ_BFBY01000003.1"/>
</dbReference>
<protein>
    <submittedName>
        <fullName evidence="2">Polyferredoxin</fullName>
    </submittedName>
</protein>
<evidence type="ECO:0000313" key="2">
    <source>
        <dbReference type="EMBL" id="GBG04721.1"/>
    </source>
</evidence>
<dbReference type="AlphaFoldDB" id="A0A2Z6T7M9"/>
<dbReference type="InterPro" id="IPR007329">
    <property type="entry name" value="FMN-bd"/>
</dbReference>
<proteinExistence type="predicted"/>
<gene>
    <name evidence="2" type="ORF">LrDSM24759_06350</name>
</gene>
<reference evidence="3" key="1">
    <citation type="submission" date="2018-03" db="EMBL/GenBank/DDBJ databases">
        <title>New taxa in the Lactobacillus gasseri group.</title>
        <authorList>
            <person name="Tanizawa Y."/>
            <person name="Tohno M."/>
            <person name="Endo A."/>
            <person name="Arita M."/>
        </authorList>
    </citation>
    <scope>NUCLEOTIDE SEQUENCE [LARGE SCALE GENOMIC DNA]</scope>
    <source>
        <strain evidence="3">DSM 24759</strain>
    </source>
</reference>
<dbReference type="Gene3D" id="3.90.1010.20">
    <property type="match status" value="1"/>
</dbReference>
<feature type="domain" description="FMN-binding" evidence="1">
    <location>
        <begin position="15"/>
        <end position="89"/>
    </location>
</feature>
<name>A0A2Z6T7M9_9LACO</name>
<dbReference type="Pfam" id="PF04205">
    <property type="entry name" value="FMN_bind"/>
    <property type="match status" value="1"/>
</dbReference>
<dbReference type="GO" id="GO:0016020">
    <property type="term" value="C:membrane"/>
    <property type="evidence" value="ECO:0007669"/>
    <property type="project" value="InterPro"/>
</dbReference>
<dbReference type="GO" id="GO:0010181">
    <property type="term" value="F:FMN binding"/>
    <property type="evidence" value="ECO:0007669"/>
    <property type="project" value="InterPro"/>
</dbReference>
<evidence type="ECO:0000259" key="1">
    <source>
        <dbReference type="SMART" id="SM00900"/>
    </source>
</evidence>
<organism evidence="2 3">
    <name type="scientific">Lactobacillus rodentium</name>
    <dbReference type="NCBI Taxonomy" id="947835"/>
    <lineage>
        <taxon>Bacteria</taxon>
        <taxon>Bacillati</taxon>
        <taxon>Bacillota</taxon>
        <taxon>Bacilli</taxon>
        <taxon>Lactobacillales</taxon>
        <taxon>Lactobacillaceae</taxon>
        <taxon>Lactobacillus</taxon>
    </lineage>
</organism>
<dbReference type="Proteomes" id="UP000257317">
    <property type="component" value="Unassembled WGS sequence"/>
</dbReference>